<dbReference type="EMBL" id="JAKKPZ010000599">
    <property type="protein sequence ID" value="KAI1693688.1"/>
    <property type="molecule type" value="Genomic_DNA"/>
</dbReference>
<dbReference type="Proteomes" id="UP001201812">
    <property type="component" value="Unassembled WGS sequence"/>
</dbReference>
<keyword evidence="4" id="KW-1185">Reference proteome</keyword>
<feature type="signal peptide" evidence="2">
    <location>
        <begin position="1"/>
        <end position="22"/>
    </location>
</feature>
<accession>A0AAD4MG80</accession>
<evidence type="ECO:0000256" key="2">
    <source>
        <dbReference type="SAM" id="SignalP"/>
    </source>
</evidence>
<evidence type="ECO:0000313" key="3">
    <source>
        <dbReference type="EMBL" id="KAI1693688.1"/>
    </source>
</evidence>
<comment type="caution">
    <text evidence="3">The sequence shown here is derived from an EMBL/GenBank/DDBJ whole genome shotgun (WGS) entry which is preliminary data.</text>
</comment>
<gene>
    <name evidence="3" type="ORF">DdX_20529</name>
</gene>
<feature type="compositionally biased region" description="Basic residues" evidence="1">
    <location>
        <begin position="46"/>
        <end position="59"/>
    </location>
</feature>
<protein>
    <submittedName>
        <fullName evidence="3">Uncharacterized protein</fullName>
    </submittedName>
</protein>
<name>A0AAD4MG80_9BILA</name>
<reference evidence="3" key="1">
    <citation type="submission" date="2022-01" db="EMBL/GenBank/DDBJ databases">
        <title>Genome Sequence Resource for Two Populations of Ditylenchus destructor, the Migratory Endoparasitic Phytonematode.</title>
        <authorList>
            <person name="Zhang H."/>
            <person name="Lin R."/>
            <person name="Xie B."/>
        </authorList>
    </citation>
    <scope>NUCLEOTIDE SEQUENCE</scope>
    <source>
        <strain evidence="3">BazhouSP</strain>
    </source>
</reference>
<feature type="region of interest" description="Disordered" evidence="1">
    <location>
        <begin position="41"/>
        <end position="72"/>
    </location>
</feature>
<dbReference type="AlphaFoldDB" id="A0AAD4MG80"/>
<proteinExistence type="predicted"/>
<organism evidence="3 4">
    <name type="scientific">Ditylenchus destructor</name>
    <dbReference type="NCBI Taxonomy" id="166010"/>
    <lineage>
        <taxon>Eukaryota</taxon>
        <taxon>Metazoa</taxon>
        <taxon>Ecdysozoa</taxon>
        <taxon>Nematoda</taxon>
        <taxon>Chromadorea</taxon>
        <taxon>Rhabditida</taxon>
        <taxon>Tylenchina</taxon>
        <taxon>Tylenchomorpha</taxon>
        <taxon>Sphaerularioidea</taxon>
        <taxon>Anguinidae</taxon>
        <taxon>Anguininae</taxon>
        <taxon>Ditylenchus</taxon>
    </lineage>
</organism>
<evidence type="ECO:0000256" key="1">
    <source>
        <dbReference type="SAM" id="MobiDB-lite"/>
    </source>
</evidence>
<keyword evidence="2" id="KW-0732">Signal</keyword>
<sequence length="172" mass="19453">MQVIVLILLLFILAIQLSNVSSAHSSRSRSMTIGFTVLGEKEKKSSSKKKSSSRPKTVNHPRFGTIPLVSQRKAKKYNPEEYIEVNERDSQGKPVATFMVRRSVLPNMVKQYDYYKADVETDWHSADDLDGTVSNTVVDVYSKRPKERTNAPVPKVQGDLIELDLLRLEDEG</sequence>
<feature type="chain" id="PRO_5041965414" evidence="2">
    <location>
        <begin position="23"/>
        <end position="172"/>
    </location>
</feature>
<evidence type="ECO:0000313" key="4">
    <source>
        <dbReference type="Proteomes" id="UP001201812"/>
    </source>
</evidence>